<proteinExistence type="predicted"/>
<protein>
    <submittedName>
        <fullName evidence="1">Uncharacterized protein</fullName>
    </submittedName>
</protein>
<reference evidence="1 2" key="1">
    <citation type="submission" date="2015-01" db="EMBL/GenBank/DDBJ databases">
        <title>Evolution of Trichinella species and genotypes.</title>
        <authorList>
            <person name="Korhonen P.K."/>
            <person name="Edoardo P."/>
            <person name="Giuseppe L.R."/>
            <person name="Gasser R.B."/>
        </authorList>
    </citation>
    <scope>NUCLEOTIDE SEQUENCE [LARGE SCALE GENOMIC DNA]</scope>
    <source>
        <strain evidence="1">ISS3</strain>
    </source>
</reference>
<dbReference type="OrthoDB" id="10270296at2759"/>
<evidence type="ECO:0000313" key="1">
    <source>
        <dbReference type="EMBL" id="KRY33695.1"/>
    </source>
</evidence>
<dbReference type="Proteomes" id="UP000054776">
    <property type="component" value="Unassembled WGS sequence"/>
</dbReference>
<evidence type="ECO:0000313" key="2">
    <source>
        <dbReference type="Proteomes" id="UP000054776"/>
    </source>
</evidence>
<dbReference type="EMBL" id="JYDH01000078">
    <property type="protein sequence ID" value="KRY33695.1"/>
    <property type="molecule type" value="Genomic_DNA"/>
</dbReference>
<dbReference type="AlphaFoldDB" id="A0A0V1B9R5"/>
<comment type="caution">
    <text evidence="1">The sequence shown here is derived from an EMBL/GenBank/DDBJ whole genome shotgun (WGS) entry which is preliminary data.</text>
</comment>
<feature type="non-terminal residue" evidence="1">
    <location>
        <position position="1"/>
    </location>
</feature>
<accession>A0A0V1B9R5</accession>
<dbReference type="EMBL" id="JYDH01000078">
    <property type="protein sequence ID" value="KRY33693.1"/>
    <property type="molecule type" value="Genomic_DNA"/>
</dbReference>
<sequence length="93" mass="11292">LIHLEKISGHKIPSTDLSCTMKIQQKLLYQILVYHTKLYHLDYKQWRSAHHQDHNLIQRQITYTIIYFRRSMNYSCTERKITNVINAIFFTTH</sequence>
<gene>
    <name evidence="1" type="ORF">T01_12627</name>
</gene>
<organism evidence="1 2">
    <name type="scientific">Trichinella spiralis</name>
    <name type="common">Trichina worm</name>
    <dbReference type="NCBI Taxonomy" id="6334"/>
    <lineage>
        <taxon>Eukaryota</taxon>
        <taxon>Metazoa</taxon>
        <taxon>Ecdysozoa</taxon>
        <taxon>Nematoda</taxon>
        <taxon>Enoplea</taxon>
        <taxon>Dorylaimia</taxon>
        <taxon>Trichinellida</taxon>
        <taxon>Trichinellidae</taxon>
        <taxon>Trichinella</taxon>
    </lineage>
</organism>
<keyword evidence="2" id="KW-1185">Reference proteome</keyword>
<name>A0A0V1B9R5_TRISP</name>